<evidence type="ECO:0000256" key="6">
    <source>
        <dbReference type="ARBA" id="ARBA00022989"/>
    </source>
</evidence>
<evidence type="ECO:0000256" key="10">
    <source>
        <dbReference type="SAM" id="MobiDB-lite"/>
    </source>
</evidence>
<comment type="caution">
    <text evidence="11">The sequence shown here is derived from an EMBL/GenBank/DDBJ whole genome shotgun (WGS) entry which is preliminary data.</text>
</comment>
<evidence type="ECO:0000256" key="3">
    <source>
        <dbReference type="ARBA" id="ARBA00022475"/>
    </source>
</evidence>
<name>A0ABQ6S6S9_9BACT</name>
<evidence type="ECO:0000256" key="5">
    <source>
        <dbReference type="ARBA" id="ARBA00022927"/>
    </source>
</evidence>
<dbReference type="NCBIfam" id="TIGR01411">
    <property type="entry name" value="tatAE"/>
    <property type="match status" value="1"/>
</dbReference>
<evidence type="ECO:0000256" key="4">
    <source>
        <dbReference type="ARBA" id="ARBA00022692"/>
    </source>
</evidence>
<dbReference type="RefSeq" id="WP_130062957.1">
    <property type="nucleotide sequence ID" value="NZ_CALCKD010000045.1"/>
</dbReference>
<dbReference type="PANTHER" id="PTHR42982:SF1">
    <property type="entry name" value="SEC-INDEPENDENT PROTEIN TRANSLOCASE PROTEIN TATA"/>
    <property type="match status" value="1"/>
</dbReference>
<dbReference type="Gene3D" id="1.20.5.3310">
    <property type="match status" value="1"/>
</dbReference>
<evidence type="ECO:0000256" key="8">
    <source>
        <dbReference type="ARBA" id="ARBA00023136"/>
    </source>
</evidence>
<proteinExistence type="inferred from homology"/>
<comment type="function">
    <text evidence="9">Part of the twin-arginine translocation (Tat) system that transports large folded proteins containing a characteristic twin-arginine motif in their signal peptide across membranes. TatA could form the protein-conducting channel of the Tat system.</text>
</comment>
<protein>
    <recommendedName>
        <fullName evidence="9">Sec-independent protein translocase protein TatA</fullName>
    </recommendedName>
</protein>
<keyword evidence="4 9" id="KW-0812">Transmembrane</keyword>
<evidence type="ECO:0000313" key="12">
    <source>
        <dbReference type="Proteomes" id="UP000324870"/>
    </source>
</evidence>
<keyword evidence="5 9" id="KW-0653">Protein transport</keyword>
<keyword evidence="2 9" id="KW-0813">Transport</keyword>
<gene>
    <name evidence="9" type="primary">tatA</name>
    <name evidence="11" type="ORF">F2A26_01960</name>
</gene>
<comment type="similarity">
    <text evidence="9">Belongs to the TatA/E family.</text>
</comment>
<evidence type="ECO:0000256" key="1">
    <source>
        <dbReference type="ARBA" id="ARBA00004162"/>
    </source>
</evidence>
<dbReference type="InterPro" id="IPR003369">
    <property type="entry name" value="TatA/B/E"/>
</dbReference>
<keyword evidence="6 9" id="KW-1133">Transmembrane helix</keyword>
<dbReference type="EMBL" id="VVND01000002">
    <property type="protein sequence ID" value="KAA3160526.1"/>
    <property type="molecule type" value="Genomic_DNA"/>
</dbReference>
<feature type="transmembrane region" description="Helical" evidence="9">
    <location>
        <begin position="6"/>
        <end position="26"/>
    </location>
</feature>
<dbReference type="PANTHER" id="PTHR42982">
    <property type="entry name" value="SEC-INDEPENDENT PROTEIN TRANSLOCASE PROTEIN TATA"/>
    <property type="match status" value="1"/>
</dbReference>
<evidence type="ECO:0000313" key="11">
    <source>
        <dbReference type="EMBL" id="KAA3160526.1"/>
    </source>
</evidence>
<accession>A0ABQ6S6S9</accession>
<evidence type="ECO:0000256" key="2">
    <source>
        <dbReference type="ARBA" id="ARBA00022448"/>
    </source>
</evidence>
<comment type="subunit">
    <text evidence="9">Forms a complex with TatC.</text>
</comment>
<evidence type="ECO:0000256" key="9">
    <source>
        <dbReference type="HAMAP-Rule" id="MF_00236"/>
    </source>
</evidence>
<keyword evidence="8 9" id="KW-0472">Membrane</keyword>
<keyword evidence="3 9" id="KW-1003">Cell membrane</keyword>
<comment type="subcellular location">
    <subcellularLocation>
        <location evidence="1 9">Cell membrane</location>
        <topology evidence="1 9">Single-pass membrane protein</topology>
    </subcellularLocation>
</comment>
<keyword evidence="12" id="KW-1185">Reference proteome</keyword>
<dbReference type="Proteomes" id="UP000324870">
    <property type="component" value="Unassembled WGS sequence"/>
</dbReference>
<dbReference type="Pfam" id="PF02416">
    <property type="entry name" value="TatA_B_E"/>
    <property type="match status" value="1"/>
</dbReference>
<evidence type="ECO:0000256" key="7">
    <source>
        <dbReference type="ARBA" id="ARBA00023010"/>
    </source>
</evidence>
<dbReference type="InterPro" id="IPR006312">
    <property type="entry name" value="TatA/E"/>
</dbReference>
<keyword evidence="7 9" id="KW-0811">Translocation</keyword>
<feature type="region of interest" description="Disordered" evidence="10">
    <location>
        <begin position="48"/>
        <end position="70"/>
    </location>
</feature>
<reference evidence="11 12" key="1">
    <citation type="journal article" date="2019" name="Nat. Med.">
        <title>A library of human gut bacterial isolates paired with longitudinal multiomics data enables mechanistic microbiome research.</title>
        <authorList>
            <person name="Poyet M."/>
            <person name="Groussin M."/>
            <person name="Gibbons S.M."/>
            <person name="Avila-Pacheco J."/>
            <person name="Jiang X."/>
            <person name="Kearney S.M."/>
            <person name="Perrotta A.R."/>
            <person name="Berdy B."/>
            <person name="Zhao S."/>
            <person name="Lieberman T.D."/>
            <person name="Swanson P.K."/>
            <person name="Smith M."/>
            <person name="Roesemann S."/>
            <person name="Alexander J.E."/>
            <person name="Rich S.A."/>
            <person name="Livny J."/>
            <person name="Vlamakis H."/>
            <person name="Clish C."/>
            <person name="Bullock K."/>
            <person name="Deik A."/>
            <person name="Scott J."/>
            <person name="Pierce K.A."/>
            <person name="Xavier R.J."/>
            <person name="Alm E.J."/>
        </authorList>
    </citation>
    <scope>NUCLEOTIDE SEQUENCE [LARGE SCALE GENOMIC DNA]</scope>
    <source>
        <strain evidence="11 12">BIOML-A1</strain>
    </source>
</reference>
<dbReference type="HAMAP" id="MF_00236">
    <property type="entry name" value="TatA_E"/>
    <property type="match status" value="1"/>
</dbReference>
<sequence>MFIPCMIGYGQLLIIVFVVILLFGGAKIPELMRGMGRGVREFKDAMNTDYSSENKKPNPADVSGDKSADK</sequence>
<organism evidence="11 12">
    <name type="scientific">Alistipes finegoldii</name>
    <dbReference type="NCBI Taxonomy" id="214856"/>
    <lineage>
        <taxon>Bacteria</taxon>
        <taxon>Pseudomonadati</taxon>
        <taxon>Bacteroidota</taxon>
        <taxon>Bacteroidia</taxon>
        <taxon>Bacteroidales</taxon>
        <taxon>Rikenellaceae</taxon>
        <taxon>Alistipes</taxon>
    </lineage>
</organism>